<dbReference type="Proteomes" id="UP001488805">
    <property type="component" value="Unassembled WGS sequence"/>
</dbReference>
<dbReference type="AlphaFoldDB" id="A0AAW1E4S2"/>
<protein>
    <submittedName>
        <fullName evidence="2">Uncharacterized protein</fullName>
    </submittedName>
</protein>
<evidence type="ECO:0000313" key="2">
    <source>
        <dbReference type="EMBL" id="KAK9517077.1"/>
    </source>
</evidence>
<dbReference type="EMBL" id="JBCEZU010000575">
    <property type="protein sequence ID" value="KAK9517077.1"/>
    <property type="molecule type" value="Genomic_DNA"/>
</dbReference>
<evidence type="ECO:0000256" key="1">
    <source>
        <dbReference type="SAM" id="MobiDB-lite"/>
    </source>
</evidence>
<organism evidence="2 3">
    <name type="scientific">Zoarces viviparus</name>
    <name type="common">Viviparous eelpout</name>
    <name type="synonym">Blennius viviparus</name>
    <dbReference type="NCBI Taxonomy" id="48416"/>
    <lineage>
        <taxon>Eukaryota</taxon>
        <taxon>Metazoa</taxon>
        <taxon>Chordata</taxon>
        <taxon>Craniata</taxon>
        <taxon>Vertebrata</taxon>
        <taxon>Euteleostomi</taxon>
        <taxon>Actinopterygii</taxon>
        <taxon>Neopterygii</taxon>
        <taxon>Teleostei</taxon>
        <taxon>Neoteleostei</taxon>
        <taxon>Acanthomorphata</taxon>
        <taxon>Eupercaria</taxon>
        <taxon>Perciformes</taxon>
        <taxon>Cottioidei</taxon>
        <taxon>Zoarcales</taxon>
        <taxon>Zoarcidae</taxon>
        <taxon>Zoarcinae</taxon>
        <taxon>Zoarces</taxon>
    </lineage>
</organism>
<feature type="compositionally biased region" description="Basic and acidic residues" evidence="1">
    <location>
        <begin position="1"/>
        <end position="10"/>
    </location>
</feature>
<proteinExistence type="predicted"/>
<comment type="caution">
    <text evidence="2">The sequence shown here is derived from an EMBL/GenBank/DDBJ whole genome shotgun (WGS) entry which is preliminary data.</text>
</comment>
<name>A0AAW1E4S2_ZOAVI</name>
<gene>
    <name evidence="2" type="ORF">VZT92_024971</name>
</gene>
<evidence type="ECO:0000313" key="3">
    <source>
        <dbReference type="Proteomes" id="UP001488805"/>
    </source>
</evidence>
<reference evidence="2 3" key="1">
    <citation type="journal article" date="2024" name="Genome Biol. Evol.">
        <title>Chromosome-level genome assembly of the viviparous eelpout Zoarces viviparus.</title>
        <authorList>
            <person name="Fuhrmann N."/>
            <person name="Brasseur M.V."/>
            <person name="Bakowski C.E."/>
            <person name="Podsiadlowski L."/>
            <person name="Prost S."/>
            <person name="Krehenwinkel H."/>
            <person name="Mayer C."/>
        </authorList>
    </citation>
    <scope>NUCLEOTIDE SEQUENCE [LARGE SCALE GENOMIC DNA]</scope>
    <source>
        <strain evidence="2">NO-MEL_2022_Ind0_liver</strain>
    </source>
</reference>
<keyword evidence="3" id="KW-1185">Reference proteome</keyword>
<accession>A0AAW1E4S2</accession>
<sequence length="106" mass="12167">MEMERADGLRHHQQQQQQQQTLEEESDASLHHYTTKHCLTDRAVFACSQKHPAFRQFGCMQTMESKAHLVFLKSQIRIGFNSLRSFSDLPAADFRLSSLTACGRVV</sequence>
<feature type="region of interest" description="Disordered" evidence="1">
    <location>
        <begin position="1"/>
        <end position="27"/>
    </location>
</feature>